<protein>
    <submittedName>
        <fullName evidence="1">Uncharacterized protein</fullName>
    </submittedName>
</protein>
<evidence type="ECO:0000313" key="3">
    <source>
        <dbReference type="EMBL" id="QJI04843.1"/>
    </source>
</evidence>
<name>A0A6H1ZCL3_9ZZZZ</name>
<dbReference type="AlphaFoldDB" id="A0A6H1ZCL3"/>
<dbReference type="EMBL" id="MT141576">
    <property type="protein sequence ID" value="QJA67778.1"/>
    <property type="molecule type" value="Genomic_DNA"/>
</dbReference>
<dbReference type="EMBL" id="MT143987">
    <property type="protein sequence ID" value="QJA45199.1"/>
    <property type="molecule type" value="Genomic_DNA"/>
</dbReference>
<evidence type="ECO:0000313" key="2">
    <source>
        <dbReference type="EMBL" id="QJA67778.1"/>
    </source>
</evidence>
<accession>A0A6H1ZCL3</accession>
<dbReference type="EMBL" id="MT145191">
    <property type="protein sequence ID" value="QJI04843.1"/>
    <property type="molecule type" value="Genomic_DNA"/>
</dbReference>
<gene>
    <name evidence="3" type="ORF">MM415A00124_0018</name>
    <name evidence="2" type="ORF">MM415B00156_0018</name>
    <name evidence="1" type="ORF">TM448A00198_0014</name>
</gene>
<sequence>MPETITSPAVDLKKSEARSVRVAADVLHRTAGLLANRDECALRMGFGRHIWGWYVEPHPDGGVIVVATDGRAIGIMLDKAGYTNAGCYLYATDGLKAAITPPNPLIGFCEGDTVEVEPREIEVPGDVYATEAGVFIQHKGDYEDADQQFSLYHEMAEHGSTWAGGYRLIAETMDWRRIPDSFTAPSPSLVYLDPALLASFARVKDSGWFVHTQADEAGVYRVSHPSVTDFVGFIMPCRRDGDAKPVDPDWFAKARAASKSESPNV</sequence>
<evidence type="ECO:0000313" key="1">
    <source>
        <dbReference type="EMBL" id="QJA45199.1"/>
    </source>
</evidence>
<reference evidence="1" key="1">
    <citation type="submission" date="2020-03" db="EMBL/GenBank/DDBJ databases">
        <title>The deep terrestrial virosphere.</title>
        <authorList>
            <person name="Holmfeldt K."/>
            <person name="Nilsson E."/>
            <person name="Simone D."/>
            <person name="Lopez-Fernandez M."/>
            <person name="Wu X."/>
            <person name="de Brujin I."/>
            <person name="Lundin D."/>
            <person name="Andersson A."/>
            <person name="Bertilsson S."/>
            <person name="Dopson M."/>
        </authorList>
    </citation>
    <scope>NUCLEOTIDE SEQUENCE</scope>
    <source>
        <strain evidence="3">MM415A00124</strain>
        <strain evidence="2">MM415B00156</strain>
        <strain evidence="1">TM448A00198</strain>
    </source>
</reference>
<proteinExistence type="predicted"/>
<organism evidence="1">
    <name type="scientific">viral metagenome</name>
    <dbReference type="NCBI Taxonomy" id="1070528"/>
    <lineage>
        <taxon>unclassified sequences</taxon>
        <taxon>metagenomes</taxon>
        <taxon>organismal metagenomes</taxon>
    </lineage>
</organism>